<evidence type="ECO:0000313" key="1">
    <source>
        <dbReference type="EMBL" id="MEY8040561.1"/>
    </source>
</evidence>
<organism evidence="1 2">
    <name type="scientific">Saccharopolyspora cebuensis</name>
    <dbReference type="NCBI Taxonomy" id="418759"/>
    <lineage>
        <taxon>Bacteria</taxon>
        <taxon>Bacillati</taxon>
        <taxon>Actinomycetota</taxon>
        <taxon>Actinomycetes</taxon>
        <taxon>Pseudonocardiales</taxon>
        <taxon>Pseudonocardiaceae</taxon>
        <taxon>Saccharopolyspora</taxon>
    </lineage>
</organism>
<name>A0ABV4CHL7_9PSEU</name>
<protein>
    <submittedName>
        <fullName evidence="1">Uncharacterized protein</fullName>
    </submittedName>
</protein>
<reference evidence="1 2" key="1">
    <citation type="submission" date="2024-08" db="EMBL/GenBank/DDBJ databases">
        <title>Genome mining of Saccharopolyspora cebuensis PGLac3 from Nigerian medicinal plant.</title>
        <authorList>
            <person name="Ezeobiora C.E."/>
            <person name="Igbokwe N.H."/>
            <person name="Amin D.H."/>
            <person name="Mendie U.E."/>
        </authorList>
    </citation>
    <scope>NUCLEOTIDE SEQUENCE [LARGE SCALE GENOMIC DNA]</scope>
    <source>
        <strain evidence="1 2">PGLac3</strain>
    </source>
</reference>
<accession>A0ABV4CHL7</accession>
<comment type="caution">
    <text evidence="1">The sequence shown here is derived from an EMBL/GenBank/DDBJ whole genome shotgun (WGS) entry which is preliminary data.</text>
</comment>
<sequence>MMKRQAEPGELCTCGLSALWVVETVDGDLTGVCGIPGMRPIVPCVFCGLEGRHTETWNAVCPEYRLVIEERG</sequence>
<dbReference type="Proteomes" id="UP001564626">
    <property type="component" value="Unassembled WGS sequence"/>
</dbReference>
<keyword evidence="2" id="KW-1185">Reference proteome</keyword>
<proteinExistence type="predicted"/>
<evidence type="ECO:0000313" key="2">
    <source>
        <dbReference type="Proteomes" id="UP001564626"/>
    </source>
</evidence>
<dbReference type="EMBL" id="JBGEHV010000023">
    <property type="protein sequence ID" value="MEY8040561.1"/>
    <property type="molecule type" value="Genomic_DNA"/>
</dbReference>
<dbReference type="RefSeq" id="WP_369774906.1">
    <property type="nucleotide sequence ID" value="NZ_JBGEHV010000023.1"/>
</dbReference>
<gene>
    <name evidence="1" type="ORF">AB8O55_14240</name>
</gene>